<dbReference type="PANTHER" id="PTHR28064:SF1">
    <property type="entry name" value="INNER KINETOCHORE SUBUNIT NKP2"/>
    <property type="match status" value="1"/>
</dbReference>
<name>A0A093XT77_TALMA</name>
<gene>
    <name evidence="1" type="ORF">GQ26_0121790</name>
</gene>
<dbReference type="PANTHER" id="PTHR28064">
    <property type="entry name" value="INNER KINETOCHORE SUBUNIT NKP2"/>
    <property type="match status" value="1"/>
</dbReference>
<reference evidence="1" key="2">
    <citation type="journal article" date="2014" name="PLoS Genet.">
        <title>Signature gene expression reveals novel clues to the molecular mechanisms of dimorphic transition in Penicillium marneffei.</title>
        <authorList>
            <person name="Yang E."/>
            <person name="Wang G."/>
            <person name="Cai J."/>
            <person name="Woo P.C."/>
            <person name="Lau S.K."/>
            <person name="Yuen K.-Y."/>
            <person name="Chow W.-N."/>
            <person name="Lin X."/>
        </authorList>
    </citation>
    <scope>NUCLEOTIDE SEQUENCE</scope>
    <source>
        <strain evidence="1">PM1</strain>
    </source>
</reference>
<evidence type="ECO:0000313" key="1">
    <source>
        <dbReference type="EMBL" id="KFX48468.1"/>
    </source>
</evidence>
<dbReference type="InterPro" id="IPR018565">
    <property type="entry name" value="Nkp2/Cnl2"/>
</dbReference>
<dbReference type="GO" id="GO:0031511">
    <property type="term" value="C:Mis6-Sim4 complex"/>
    <property type="evidence" value="ECO:0007669"/>
    <property type="project" value="TreeGrafter"/>
</dbReference>
<dbReference type="eggNOG" id="ENOG502S7X4">
    <property type="taxonomic scope" value="Eukaryota"/>
</dbReference>
<sequence>MAPSEESILSNFLLSPASLPTIISLQKFTEHFPKRLQSHPQVKVLYRELQELRSQDMDMITENILDEVKASEQQKADLLDAAKASGVHGFGDDENLEMNLDLEFFGQTSTTQALEHHSFSSLLAEMESSCATLEREIVVAEQEVTSTLTAVKRTVGDLSDLRYGKLNKPGIAPEEYTGEIVRGLQGLQDACDRANNITS</sequence>
<reference key="1">
    <citation type="journal article" date="2014" name="PLoS Genet.">
        <title>Signature Gene Expression Reveals Novel Clues to the Molecular Mechanisms of Dimorphic Transition in Penicillium marneffei.</title>
        <authorList>
            <person name="Yang E."/>
            <person name="Wang G."/>
            <person name="Cai J."/>
            <person name="Woo P.C."/>
            <person name="Lau S.K."/>
            <person name="Yuen K.-Y."/>
            <person name="Chow W.-N."/>
            <person name="Lin X."/>
        </authorList>
    </citation>
    <scope>NUCLEOTIDE SEQUENCE [LARGE SCALE GENOMIC DNA]</scope>
    <source>
        <strain>PM1</strain>
    </source>
</reference>
<proteinExistence type="predicted"/>
<organism evidence="1">
    <name type="scientific">Talaromyces marneffei PM1</name>
    <dbReference type="NCBI Taxonomy" id="1077442"/>
    <lineage>
        <taxon>Eukaryota</taxon>
        <taxon>Fungi</taxon>
        <taxon>Dikarya</taxon>
        <taxon>Ascomycota</taxon>
        <taxon>Pezizomycotina</taxon>
        <taxon>Eurotiomycetes</taxon>
        <taxon>Eurotiomycetidae</taxon>
        <taxon>Eurotiales</taxon>
        <taxon>Trichocomaceae</taxon>
        <taxon>Talaromyces</taxon>
        <taxon>Talaromyces sect. Talaromyces</taxon>
    </lineage>
</organism>
<dbReference type="Pfam" id="PF09447">
    <property type="entry name" value="Cnl2_NKP2"/>
    <property type="match status" value="1"/>
</dbReference>
<dbReference type="HOGENOM" id="CLU_077446_2_0_1"/>
<comment type="caution">
    <text evidence="1">The sequence shown here is derived from an EMBL/GenBank/DDBJ whole genome shotgun (WGS) entry which is preliminary data.</text>
</comment>
<accession>A0A093XT77</accession>
<dbReference type="GO" id="GO:0007059">
    <property type="term" value="P:chromosome segregation"/>
    <property type="evidence" value="ECO:0007669"/>
    <property type="project" value="TreeGrafter"/>
</dbReference>
<dbReference type="AlphaFoldDB" id="A0A093XT77"/>
<dbReference type="EMBL" id="JPOX01000012">
    <property type="protein sequence ID" value="KFX48468.1"/>
    <property type="molecule type" value="Genomic_DNA"/>
</dbReference>
<protein>
    <submittedName>
        <fullName evidence="1">Centromere-localized protein 2</fullName>
    </submittedName>
</protein>